<dbReference type="Gene3D" id="3.20.20.140">
    <property type="entry name" value="Metal-dependent hydrolases"/>
    <property type="match status" value="1"/>
</dbReference>
<dbReference type="InterPro" id="IPR011059">
    <property type="entry name" value="Metal-dep_hydrolase_composite"/>
</dbReference>
<gene>
    <name evidence="2" type="ORF">DB31_7463</name>
</gene>
<dbReference type="EMBL" id="JMCB01000006">
    <property type="protein sequence ID" value="KFE68226.1"/>
    <property type="molecule type" value="Genomic_DNA"/>
</dbReference>
<dbReference type="PANTHER" id="PTHR11647">
    <property type="entry name" value="HYDRANTOINASE/DIHYDROPYRIMIDINASE FAMILY MEMBER"/>
    <property type="match status" value="1"/>
</dbReference>
<dbReference type="Proteomes" id="UP000028725">
    <property type="component" value="Unassembled WGS sequence"/>
</dbReference>
<dbReference type="InterPro" id="IPR013108">
    <property type="entry name" value="Amidohydro_3"/>
</dbReference>
<accession>A0A085WKL3</accession>
<organism evidence="2 3">
    <name type="scientific">Hyalangium minutum</name>
    <dbReference type="NCBI Taxonomy" id="394096"/>
    <lineage>
        <taxon>Bacteria</taxon>
        <taxon>Pseudomonadati</taxon>
        <taxon>Myxococcota</taxon>
        <taxon>Myxococcia</taxon>
        <taxon>Myxococcales</taxon>
        <taxon>Cystobacterineae</taxon>
        <taxon>Archangiaceae</taxon>
        <taxon>Hyalangium</taxon>
    </lineage>
</organism>
<dbReference type="GO" id="GO:0016812">
    <property type="term" value="F:hydrolase activity, acting on carbon-nitrogen (but not peptide) bonds, in cyclic amides"/>
    <property type="evidence" value="ECO:0007669"/>
    <property type="project" value="TreeGrafter"/>
</dbReference>
<reference evidence="2 3" key="1">
    <citation type="submission" date="2014-04" db="EMBL/GenBank/DDBJ databases">
        <title>Genome assembly of Hyalangium minutum DSM 14724.</title>
        <authorList>
            <person name="Sharma G."/>
            <person name="Subramanian S."/>
        </authorList>
    </citation>
    <scope>NUCLEOTIDE SEQUENCE [LARGE SCALE GENOMIC DNA]</scope>
    <source>
        <strain evidence="2 3">DSM 14724</strain>
    </source>
</reference>
<sequence length="589" mass="65746">MNEGAMDLIIENGWVFDGLGGPPRACHVGIQGSTVAALSEAPLPRTPATRVIDARGHWVMPGFIDLHTHYDAEVELAPSLSESVRHGVTTVVLGSCSLSLAMGPPEDLADMFCRVEAIPYATVRSLLEERKNWDTLGGYLEHLDSLPLGPNVASFVGHSALRAYVMGLHRSLDRSERPSQEELARMEALVSEGLDLGYLGLSIQTLKWDKMGGTRDIRSRPLPSTYAHWSEYRRLTRLLRERGRVFQGVPNISTKVNVLLFLLESVGLFRKPLKTTVISMMDPRASRGVHRLIGVLSRTFNRLLGADFRWQALPEIFDLWADGIDLVVFEEFGAGAAALHLQDAASRSELLKDPVYRERFRRQWTSRWLPKAFHRDFNQSEILQCPDASLVGKSFAQVAKEQHRHVVDVFLDLVATHGDALRWFTVMANDRPDELDFICQHPDVLMGFSDAGAHLRNMAHYNFPLRLLRRVREAERRGHPIMSTERAVHRLTGEIAQWMGLDAGVLAQGKRADVVVVNPEGLDEKLEVATEAPMENFDGFVRLVRRNDAAVKAVLISGREAVHEGSVTPSLGRERGFGKVLRAYGSPSQ</sequence>
<feature type="domain" description="Amidohydrolase 3" evidence="1">
    <location>
        <begin position="50"/>
        <end position="203"/>
    </location>
</feature>
<keyword evidence="3" id="KW-1185">Reference proteome</keyword>
<protein>
    <submittedName>
        <fullName evidence="2">D-aminoacylase</fullName>
    </submittedName>
</protein>
<dbReference type="InterPro" id="IPR050378">
    <property type="entry name" value="Metallo-dep_Hydrolases_sf"/>
</dbReference>
<evidence type="ECO:0000313" key="2">
    <source>
        <dbReference type="EMBL" id="KFE68226.1"/>
    </source>
</evidence>
<dbReference type="PATRIC" id="fig|394096.3.peg.3504"/>
<proteinExistence type="predicted"/>
<dbReference type="AlphaFoldDB" id="A0A085WKL3"/>
<dbReference type="PANTHER" id="PTHR11647:SF1">
    <property type="entry name" value="COLLAPSIN RESPONSE MEDIATOR PROTEIN"/>
    <property type="match status" value="1"/>
</dbReference>
<dbReference type="SUPFAM" id="SSF51338">
    <property type="entry name" value="Composite domain of metallo-dependent hydrolases"/>
    <property type="match status" value="1"/>
</dbReference>
<dbReference type="GO" id="GO:0005829">
    <property type="term" value="C:cytosol"/>
    <property type="evidence" value="ECO:0007669"/>
    <property type="project" value="TreeGrafter"/>
</dbReference>
<evidence type="ECO:0000259" key="1">
    <source>
        <dbReference type="Pfam" id="PF07969"/>
    </source>
</evidence>
<dbReference type="Pfam" id="PF07969">
    <property type="entry name" value="Amidohydro_3"/>
    <property type="match status" value="1"/>
</dbReference>
<dbReference type="InterPro" id="IPR032466">
    <property type="entry name" value="Metal_Hydrolase"/>
</dbReference>
<name>A0A085WKL3_9BACT</name>
<comment type="caution">
    <text evidence="2">The sequence shown here is derived from an EMBL/GenBank/DDBJ whole genome shotgun (WGS) entry which is preliminary data.</text>
</comment>
<evidence type="ECO:0000313" key="3">
    <source>
        <dbReference type="Proteomes" id="UP000028725"/>
    </source>
</evidence>
<dbReference type="STRING" id="394096.DB31_7463"/>
<dbReference type="SUPFAM" id="SSF51556">
    <property type="entry name" value="Metallo-dependent hydrolases"/>
    <property type="match status" value="1"/>
</dbReference>